<dbReference type="RefSeq" id="WP_141629273.1">
    <property type="nucleotide sequence ID" value="NZ_VHIR01000026.1"/>
</dbReference>
<dbReference type="InterPro" id="IPR050661">
    <property type="entry name" value="BglG_antiterminators"/>
</dbReference>
<dbReference type="Gene3D" id="1.10.1790.10">
    <property type="entry name" value="PRD domain"/>
    <property type="match status" value="2"/>
</dbReference>
<dbReference type="Proteomes" id="UP000318080">
    <property type="component" value="Unassembled WGS sequence"/>
</dbReference>
<evidence type="ECO:0000259" key="2">
    <source>
        <dbReference type="PROSITE" id="PS51372"/>
    </source>
</evidence>
<comment type="caution">
    <text evidence="3">The sequence shown here is derived from an EMBL/GenBank/DDBJ whole genome shotgun (WGS) entry which is preliminary data.</text>
</comment>
<feature type="domain" description="PRD" evidence="2">
    <location>
        <begin position="170"/>
        <end position="280"/>
    </location>
</feature>
<dbReference type="InterPro" id="IPR004341">
    <property type="entry name" value="CAT_RNA-bd_dom"/>
</dbReference>
<accession>A0A540R415</accession>
<dbReference type="PROSITE" id="PS51372">
    <property type="entry name" value="PRD_2"/>
    <property type="match status" value="2"/>
</dbReference>
<dbReference type="EMBL" id="VHIR01000026">
    <property type="protein sequence ID" value="TQE42470.1"/>
    <property type="molecule type" value="Genomic_DNA"/>
</dbReference>
<dbReference type="InterPro" id="IPR011608">
    <property type="entry name" value="PRD"/>
</dbReference>
<dbReference type="GO" id="GO:0003723">
    <property type="term" value="F:RNA binding"/>
    <property type="evidence" value="ECO:0007669"/>
    <property type="project" value="InterPro"/>
</dbReference>
<dbReference type="SUPFAM" id="SSF63520">
    <property type="entry name" value="PTS-regulatory domain, PRD"/>
    <property type="match status" value="2"/>
</dbReference>
<evidence type="ECO:0000256" key="1">
    <source>
        <dbReference type="ARBA" id="ARBA00022737"/>
    </source>
</evidence>
<keyword evidence="4" id="KW-1185">Reference proteome</keyword>
<dbReference type="InterPro" id="IPR036650">
    <property type="entry name" value="CAT_RNA-bd_dom_sf"/>
</dbReference>
<proteinExistence type="predicted"/>
<dbReference type="GO" id="GO:0006355">
    <property type="term" value="P:regulation of DNA-templated transcription"/>
    <property type="evidence" value="ECO:0007669"/>
    <property type="project" value="InterPro"/>
</dbReference>
<gene>
    <name evidence="3" type="ORF">EJK80_12365</name>
</gene>
<dbReference type="SMART" id="SM01061">
    <property type="entry name" value="CAT_RBD"/>
    <property type="match status" value="1"/>
</dbReference>
<protein>
    <submittedName>
        <fullName evidence="3">PRD domain-containing protein</fullName>
    </submittedName>
</protein>
<organism evidence="3 4">
    <name type="scientific">Corynebacterium phoceense</name>
    <dbReference type="NCBI Taxonomy" id="1686286"/>
    <lineage>
        <taxon>Bacteria</taxon>
        <taxon>Bacillati</taxon>
        <taxon>Actinomycetota</taxon>
        <taxon>Actinomycetes</taxon>
        <taxon>Mycobacteriales</taxon>
        <taxon>Corynebacteriaceae</taxon>
        <taxon>Corynebacterium</taxon>
    </lineage>
</organism>
<keyword evidence="1" id="KW-0677">Repeat</keyword>
<sequence length="281" mass="30482">MKVVRVLNNNVVLAVDETGAEAILTGWGVGFQAKPGQPVKTDKVTRTFRPENDRDSDTLAQQLAALDPRFLAAADDALRAEFEDRGSATVVALADHLSVAAVRVAADAATAAQPHPLTAEVKHLYPAEYAAGERILAHVNKQLELDLPQVEAVAIAMHLVNAGFHTDGLAETYRMTGVFGQLFAIIDTSFDIELDRQSISAARFITHMRYFFVRVSEGRQLNEGMSVLKDSLQLSHPQAVTCASRLASILELRLGAPLTDDEVSYLALHVARLVGEHHAAQ</sequence>
<dbReference type="Gene3D" id="2.30.24.10">
    <property type="entry name" value="CAT RNA-binding domain"/>
    <property type="match status" value="1"/>
</dbReference>
<dbReference type="Pfam" id="PF03123">
    <property type="entry name" value="CAT_RBD"/>
    <property type="match status" value="1"/>
</dbReference>
<dbReference type="PANTHER" id="PTHR30185">
    <property type="entry name" value="CRYPTIC BETA-GLUCOSIDE BGL OPERON ANTITERMINATOR"/>
    <property type="match status" value="1"/>
</dbReference>
<evidence type="ECO:0000313" key="4">
    <source>
        <dbReference type="Proteomes" id="UP000318080"/>
    </source>
</evidence>
<dbReference type="Pfam" id="PF00874">
    <property type="entry name" value="PRD"/>
    <property type="match status" value="2"/>
</dbReference>
<dbReference type="AlphaFoldDB" id="A0A540R415"/>
<reference evidence="3 4" key="1">
    <citation type="submission" date="2019-06" db="EMBL/GenBank/DDBJ databases">
        <title>Draft genome of C. phoceense Strain 272.</title>
        <authorList>
            <person name="Pacheco L.G.C."/>
            <person name="Barberis C.M."/>
            <person name="Almuzara M.N."/>
            <person name="Traglia G.M."/>
            <person name="Santos C.S."/>
            <person name="Rocha D.J.P.G."/>
            <person name="Aguiar E.R.G.R."/>
            <person name="Vay C.A."/>
        </authorList>
    </citation>
    <scope>NUCLEOTIDE SEQUENCE [LARGE SCALE GENOMIC DNA]</scope>
    <source>
        <strain evidence="3 4">272</strain>
    </source>
</reference>
<dbReference type="STRING" id="1686286.GCA_900092335_01626"/>
<feature type="domain" description="PRD" evidence="2">
    <location>
        <begin position="58"/>
        <end position="169"/>
    </location>
</feature>
<evidence type="ECO:0000313" key="3">
    <source>
        <dbReference type="EMBL" id="TQE42470.1"/>
    </source>
</evidence>
<dbReference type="InterPro" id="IPR036634">
    <property type="entry name" value="PRD_sf"/>
</dbReference>
<dbReference type="PANTHER" id="PTHR30185:SF15">
    <property type="entry name" value="CRYPTIC BETA-GLUCOSIDE BGL OPERON ANTITERMINATOR"/>
    <property type="match status" value="1"/>
</dbReference>
<dbReference type="SUPFAM" id="SSF50151">
    <property type="entry name" value="SacY-like RNA-binding domain"/>
    <property type="match status" value="1"/>
</dbReference>
<name>A0A540R415_9CORY</name>